<dbReference type="GO" id="GO:0003677">
    <property type="term" value="F:DNA binding"/>
    <property type="evidence" value="ECO:0007669"/>
    <property type="project" value="UniProtKB-KW"/>
</dbReference>
<dbReference type="Gene3D" id="1.10.10.10">
    <property type="entry name" value="Winged helix-like DNA-binding domain superfamily/Winged helix DNA-binding domain"/>
    <property type="match status" value="1"/>
</dbReference>
<dbReference type="Proteomes" id="UP000017052">
    <property type="component" value="Unassembled WGS sequence"/>
</dbReference>
<dbReference type="SUPFAM" id="SSF46785">
    <property type="entry name" value="Winged helix' DNA-binding domain"/>
    <property type="match status" value="1"/>
</dbReference>
<evidence type="ECO:0000313" key="6">
    <source>
        <dbReference type="Proteomes" id="UP000017052"/>
    </source>
</evidence>
<dbReference type="PRINTS" id="PR00035">
    <property type="entry name" value="HTHGNTR"/>
</dbReference>
<keyword evidence="6" id="KW-1185">Reference proteome</keyword>
<evidence type="ECO:0000313" key="5">
    <source>
        <dbReference type="EMBL" id="ERK56172.1"/>
    </source>
</evidence>
<dbReference type="SUPFAM" id="SSF48008">
    <property type="entry name" value="GntR ligand-binding domain-like"/>
    <property type="match status" value="1"/>
</dbReference>
<dbReference type="PANTHER" id="PTHR43537:SF24">
    <property type="entry name" value="GLUCONATE OPERON TRANSCRIPTIONAL REPRESSOR"/>
    <property type="match status" value="1"/>
</dbReference>
<dbReference type="InterPro" id="IPR008920">
    <property type="entry name" value="TF_FadR/GntR_C"/>
</dbReference>
<gene>
    <name evidence="5" type="ORF">HMPREF0682_0951</name>
</gene>
<dbReference type="InterPro" id="IPR036390">
    <property type="entry name" value="WH_DNA-bd_sf"/>
</dbReference>
<name>U2S000_9ACTN</name>
<dbReference type="GO" id="GO:0003700">
    <property type="term" value="F:DNA-binding transcription factor activity"/>
    <property type="evidence" value="ECO:0007669"/>
    <property type="project" value="InterPro"/>
</dbReference>
<dbReference type="InterPro" id="IPR000524">
    <property type="entry name" value="Tscrpt_reg_HTH_GntR"/>
</dbReference>
<evidence type="ECO:0000256" key="2">
    <source>
        <dbReference type="ARBA" id="ARBA00023125"/>
    </source>
</evidence>
<keyword evidence="1" id="KW-0805">Transcription regulation</keyword>
<sequence length="213" mass="23401">MRRVNLRTQVLDQLREAILDGQLTVGEHLNETELASQFSVSRGTVREALRALEQAGLAESASHGRLVVRSFDATEVTELYEVRSFLECGAAVRLARSTDREAKADALAEALPAEDPSDLSEAVEQDLAFHRRLCELSGNGLLLAKWLELQDQMRIVIVAGAMNEGANIPVIVTRAHHEPLVRMLRSGGEDGIIRAFADHMSRAGSFWVSRMGA</sequence>
<organism evidence="5 6">
    <name type="scientific">Propionibacterium acidifaciens F0233</name>
    <dbReference type="NCBI Taxonomy" id="553198"/>
    <lineage>
        <taxon>Bacteria</taxon>
        <taxon>Bacillati</taxon>
        <taxon>Actinomycetota</taxon>
        <taxon>Actinomycetes</taxon>
        <taxon>Propionibacteriales</taxon>
        <taxon>Propionibacteriaceae</taxon>
        <taxon>Propionibacterium</taxon>
    </lineage>
</organism>
<feature type="domain" description="HTH gntR-type" evidence="4">
    <location>
        <begin position="4"/>
        <end position="71"/>
    </location>
</feature>
<dbReference type="AlphaFoldDB" id="U2S000"/>
<dbReference type="Pfam" id="PF00392">
    <property type="entry name" value="GntR"/>
    <property type="match status" value="1"/>
</dbReference>
<protein>
    <submittedName>
        <fullName evidence="5">FCD domain protein</fullName>
    </submittedName>
</protein>
<comment type="caution">
    <text evidence="5">The sequence shown here is derived from an EMBL/GenBank/DDBJ whole genome shotgun (WGS) entry which is preliminary data.</text>
</comment>
<keyword evidence="2" id="KW-0238">DNA-binding</keyword>
<evidence type="ECO:0000256" key="1">
    <source>
        <dbReference type="ARBA" id="ARBA00023015"/>
    </source>
</evidence>
<dbReference type="InterPro" id="IPR036388">
    <property type="entry name" value="WH-like_DNA-bd_sf"/>
</dbReference>
<dbReference type="PANTHER" id="PTHR43537">
    <property type="entry name" value="TRANSCRIPTIONAL REGULATOR, GNTR FAMILY"/>
    <property type="match status" value="1"/>
</dbReference>
<dbReference type="SMART" id="SM00895">
    <property type="entry name" value="FCD"/>
    <property type="match status" value="1"/>
</dbReference>
<dbReference type="EMBL" id="ACVN02000162">
    <property type="protein sequence ID" value="ERK56172.1"/>
    <property type="molecule type" value="Genomic_DNA"/>
</dbReference>
<evidence type="ECO:0000259" key="4">
    <source>
        <dbReference type="PROSITE" id="PS50949"/>
    </source>
</evidence>
<dbReference type="SMART" id="SM00345">
    <property type="entry name" value="HTH_GNTR"/>
    <property type="match status" value="1"/>
</dbReference>
<dbReference type="CDD" id="cd07377">
    <property type="entry name" value="WHTH_GntR"/>
    <property type="match status" value="1"/>
</dbReference>
<keyword evidence="3" id="KW-0804">Transcription</keyword>
<evidence type="ECO:0000256" key="3">
    <source>
        <dbReference type="ARBA" id="ARBA00023163"/>
    </source>
</evidence>
<dbReference type="Pfam" id="PF07729">
    <property type="entry name" value="FCD"/>
    <property type="match status" value="1"/>
</dbReference>
<dbReference type="InterPro" id="IPR011711">
    <property type="entry name" value="GntR_C"/>
</dbReference>
<reference evidence="5" key="1">
    <citation type="submission" date="2013-08" db="EMBL/GenBank/DDBJ databases">
        <authorList>
            <person name="Durkin A.S."/>
            <person name="Haft D.R."/>
            <person name="McCorrison J."/>
            <person name="Torralba M."/>
            <person name="Gillis M."/>
            <person name="Haft D.H."/>
            <person name="Methe B."/>
            <person name="Sutton G."/>
            <person name="Nelson K.E."/>
        </authorList>
    </citation>
    <scope>NUCLEOTIDE SEQUENCE [LARGE SCALE GENOMIC DNA]</scope>
    <source>
        <strain evidence="5">F0233</strain>
    </source>
</reference>
<dbReference type="Gene3D" id="1.20.120.530">
    <property type="entry name" value="GntR ligand-binding domain-like"/>
    <property type="match status" value="1"/>
</dbReference>
<accession>U2S000</accession>
<proteinExistence type="predicted"/>
<dbReference type="PROSITE" id="PS50949">
    <property type="entry name" value="HTH_GNTR"/>
    <property type="match status" value="1"/>
</dbReference>